<sequence length="38" mass="4221">MFFSSSFSSTLTEMDRRPSLSSTSRSSLVTPVRYALTS</sequence>
<protein>
    <submittedName>
        <fullName evidence="2">Uncharacterized protein</fullName>
    </submittedName>
</protein>
<organism evidence="2">
    <name type="scientific">gut metagenome</name>
    <dbReference type="NCBI Taxonomy" id="749906"/>
    <lineage>
        <taxon>unclassified sequences</taxon>
        <taxon>metagenomes</taxon>
        <taxon>organismal metagenomes</taxon>
    </lineage>
</organism>
<feature type="compositionally biased region" description="Low complexity" evidence="1">
    <location>
        <begin position="19"/>
        <end position="38"/>
    </location>
</feature>
<dbReference type="AlphaFoldDB" id="J9FFC9"/>
<accession>J9FFC9</accession>
<comment type="caution">
    <text evidence="2">The sequence shown here is derived from an EMBL/GenBank/DDBJ whole genome shotgun (WGS) entry which is preliminary data.</text>
</comment>
<proteinExistence type="predicted"/>
<name>J9FFC9_9ZZZZ</name>
<feature type="region of interest" description="Disordered" evidence="1">
    <location>
        <begin position="1"/>
        <end position="38"/>
    </location>
</feature>
<evidence type="ECO:0000313" key="2">
    <source>
        <dbReference type="EMBL" id="EJW93128.1"/>
    </source>
</evidence>
<dbReference type="EMBL" id="AMCI01007153">
    <property type="protein sequence ID" value="EJW93128.1"/>
    <property type="molecule type" value="Genomic_DNA"/>
</dbReference>
<evidence type="ECO:0000256" key="1">
    <source>
        <dbReference type="SAM" id="MobiDB-lite"/>
    </source>
</evidence>
<gene>
    <name evidence="2" type="ORF">EVA_18765</name>
</gene>
<reference evidence="2" key="1">
    <citation type="journal article" date="2012" name="PLoS ONE">
        <title>Gene sets for utilization of primary and secondary nutrition supplies in the distal gut of endangered iberian lynx.</title>
        <authorList>
            <person name="Alcaide M."/>
            <person name="Messina E."/>
            <person name="Richter M."/>
            <person name="Bargiela R."/>
            <person name="Peplies J."/>
            <person name="Huws S.A."/>
            <person name="Newbold C.J."/>
            <person name="Golyshin P.N."/>
            <person name="Simon M.A."/>
            <person name="Lopez G."/>
            <person name="Yakimov M.M."/>
            <person name="Ferrer M."/>
        </authorList>
    </citation>
    <scope>NUCLEOTIDE SEQUENCE</scope>
</reference>